<dbReference type="RefSeq" id="WP_157525669.1">
    <property type="nucleotide sequence ID" value="NZ_CP066775.1"/>
</dbReference>
<name>A0A6I4I054_9SPHI</name>
<evidence type="ECO:0000313" key="2">
    <source>
        <dbReference type="Proteomes" id="UP000429232"/>
    </source>
</evidence>
<dbReference type="AlphaFoldDB" id="A0A6I4I054"/>
<evidence type="ECO:0008006" key="3">
    <source>
        <dbReference type="Google" id="ProtNLM"/>
    </source>
</evidence>
<dbReference type="Gene3D" id="3.40.50.150">
    <property type="entry name" value="Vaccinia Virus protein VP39"/>
    <property type="match status" value="1"/>
</dbReference>
<sequence>MIALIKELILAEVKLSHEIVNTICDNAVAKPHYDSVYRLTYNQADAKTDDLTALMREHDLTSGKKVMEILAGNGFESKVLKQEFPENDYTCVDHSAYFSRFDGLDYVTADCTDTDYRLSSQQDLIFIGSANASMCMLLTLKELLRLAVFLQHNVQINGLAVLSYFEENCNATNFVIDYSVKEIRDHETYTGLYAHWFSGVKCDVETQLNHYYDLVAISADNELTVNSTYSEISYHRDPFVTRSWQTAIVTEIMKTAGFHYAGNKWNPDTRFMPFRKIGTIDRVDYSA</sequence>
<dbReference type="SUPFAM" id="SSF53335">
    <property type="entry name" value="S-adenosyl-L-methionine-dependent methyltransferases"/>
    <property type="match status" value="1"/>
</dbReference>
<proteinExistence type="predicted"/>
<dbReference type="EMBL" id="CP066775">
    <property type="protein sequence ID" value="QQL48972.1"/>
    <property type="molecule type" value="Genomic_DNA"/>
</dbReference>
<gene>
    <name evidence="1" type="ORF">GO620_012385</name>
</gene>
<dbReference type="InterPro" id="IPR029063">
    <property type="entry name" value="SAM-dependent_MTases_sf"/>
</dbReference>
<keyword evidence="2" id="KW-1185">Reference proteome</keyword>
<accession>A0A6I4I054</accession>
<dbReference type="KEGG" id="mgik:GO620_012385"/>
<dbReference type="Proteomes" id="UP000429232">
    <property type="component" value="Chromosome"/>
</dbReference>
<organism evidence="1 2">
    <name type="scientific">Mucilaginibacter ginkgonis</name>
    <dbReference type="NCBI Taxonomy" id="2682091"/>
    <lineage>
        <taxon>Bacteria</taxon>
        <taxon>Pseudomonadati</taxon>
        <taxon>Bacteroidota</taxon>
        <taxon>Sphingobacteriia</taxon>
        <taxon>Sphingobacteriales</taxon>
        <taxon>Sphingobacteriaceae</taxon>
        <taxon>Mucilaginibacter</taxon>
    </lineage>
</organism>
<protein>
    <recommendedName>
        <fullName evidence="3">Methyltransferase family protein</fullName>
    </recommendedName>
</protein>
<reference evidence="1 2" key="1">
    <citation type="submission" date="2020-12" db="EMBL/GenBank/DDBJ databases">
        <title>HMF7856_wgs.fasta genome submission.</title>
        <authorList>
            <person name="Kang H."/>
            <person name="Kim H."/>
            <person name="Joh K."/>
        </authorList>
    </citation>
    <scope>NUCLEOTIDE SEQUENCE [LARGE SCALE GENOMIC DNA]</scope>
    <source>
        <strain evidence="1 2">HMF7856</strain>
    </source>
</reference>
<evidence type="ECO:0000313" key="1">
    <source>
        <dbReference type="EMBL" id="QQL48972.1"/>
    </source>
</evidence>